<evidence type="ECO:0000256" key="1">
    <source>
        <dbReference type="ARBA" id="ARBA00002523"/>
    </source>
</evidence>
<evidence type="ECO:0000256" key="4">
    <source>
        <dbReference type="ARBA" id="ARBA00022622"/>
    </source>
</evidence>
<evidence type="ECO:0000256" key="6">
    <source>
        <dbReference type="ARBA" id="ARBA00023136"/>
    </source>
</evidence>
<accession>M4SW78</accession>
<comment type="function">
    <text evidence="1">VSG forms a coat on the surface of the parasite. The trypanosome evades the immune response of the host by expressing a series of antigenically distinct VSGs from an estimated 1000 VSG genes.</text>
</comment>
<sequence>MWLVIAALLVVKQMINEATAADIADGDNIATAAPLCTLLQMADTKLGPGPTVPSADDDLNDLRALNMSLSPESWKAIFVKDGDKERKWADSDNPHKDNNKEWAAYWDTWAATRQQIKNGGARANILKTAKYDGISGTQLQIVKAFLADMVDAAERANARLAAAATELKANTNQAADEKINEAVYGAKEGLGKFAGPTAATAPFNDQQKCVTDGEGNGDAPLFYTFLCVCLEKDATAKKPCNKHEPTGVQWSQVGTGVGTVVTAMRQVCPKSGTATASAAAIRAAIAAVKTQLHTTSAGTYLGHNGDGSCTGTSFAGLCVKYAARIAGTTNTFDSLPWVRKFAEAATILTKQAEQLQKAERAAAEIKELKTAAFSTQRTSDILAKVIATASASKQSTNTKYEAVNVAACDQYKDNKSARVKTGKCE</sequence>
<dbReference type="EMBL" id="KC612853">
    <property type="protein sequence ID" value="AGH60284.1"/>
    <property type="molecule type" value="Genomic_DNA"/>
</dbReference>
<keyword evidence="3" id="KW-1003">Cell membrane</keyword>
<dbReference type="InterPro" id="IPR025932">
    <property type="entry name" value="Trypano_VSG_B_N_dom"/>
</dbReference>
<evidence type="ECO:0000256" key="8">
    <source>
        <dbReference type="ARBA" id="ARBA00023288"/>
    </source>
</evidence>
<dbReference type="Pfam" id="PF13206">
    <property type="entry name" value="VSG_B"/>
    <property type="match status" value="1"/>
</dbReference>
<evidence type="ECO:0000256" key="10">
    <source>
        <dbReference type="SAM" id="SignalP"/>
    </source>
</evidence>
<evidence type="ECO:0000259" key="11">
    <source>
        <dbReference type="Pfam" id="PF13206"/>
    </source>
</evidence>
<reference evidence="12" key="1">
    <citation type="submission" date="2013-02" db="EMBL/GenBank/DDBJ databases">
        <authorList>
            <person name="Cross G.A.M."/>
            <person name="Kim H.-S."/>
            <person name="Wickstead B."/>
        </authorList>
    </citation>
    <scope>NUCLEOTIDE SEQUENCE</scope>
    <source>
        <strain evidence="12">Lister 427</strain>
    </source>
</reference>
<proteinExistence type="predicted"/>
<evidence type="ECO:0000256" key="2">
    <source>
        <dbReference type="ARBA" id="ARBA00004609"/>
    </source>
</evidence>
<feature type="domain" description="Trypanosome variant surface glycoprotein B-type N-terminal" evidence="11">
    <location>
        <begin position="17"/>
        <end position="366"/>
    </location>
</feature>
<protein>
    <submittedName>
        <fullName evidence="12">Variant surface glycoprotein 1352</fullName>
    </submittedName>
</protein>
<name>M4SW78_9TRYP</name>
<evidence type="ECO:0000256" key="9">
    <source>
        <dbReference type="SAM" id="Coils"/>
    </source>
</evidence>
<evidence type="ECO:0000313" key="12">
    <source>
        <dbReference type="EMBL" id="AGH60284.1"/>
    </source>
</evidence>
<reference evidence="12" key="2">
    <citation type="journal article" date="2014" name="Mol. Biochem. Parasitol.">
        <title>Capturing the variant surface glycoprotein repertoire (the VSGnome) of Trypanosoma brucei Lister 427.</title>
        <authorList>
            <person name="Cross G.A."/>
            <person name="Kim H.S."/>
            <person name="Wickstead B."/>
        </authorList>
    </citation>
    <scope>NUCLEOTIDE SEQUENCE</scope>
    <source>
        <strain evidence="12">Lister 427</strain>
    </source>
</reference>
<dbReference type="VEuPathDB" id="TriTrypDB:Tb1125.3.440"/>
<organism evidence="12">
    <name type="scientific">Trypanosoma brucei</name>
    <dbReference type="NCBI Taxonomy" id="5691"/>
    <lineage>
        <taxon>Eukaryota</taxon>
        <taxon>Discoba</taxon>
        <taxon>Euglenozoa</taxon>
        <taxon>Kinetoplastea</taxon>
        <taxon>Metakinetoplastina</taxon>
        <taxon>Trypanosomatida</taxon>
        <taxon>Trypanosomatidae</taxon>
        <taxon>Trypanosoma</taxon>
    </lineage>
</organism>
<dbReference type="AlphaFoldDB" id="M4SW78"/>
<feature type="coiled-coil region" evidence="9">
    <location>
        <begin position="146"/>
        <end position="173"/>
    </location>
</feature>
<keyword evidence="6" id="KW-0472">Membrane</keyword>
<keyword evidence="8" id="KW-0449">Lipoprotein</keyword>
<comment type="subcellular location">
    <subcellularLocation>
        <location evidence="2">Cell membrane</location>
        <topology evidence="2">Lipid-anchor</topology>
        <topology evidence="2">GPI-anchor</topology>
    </subcellularLocation>
</comment>
<keyword evidence="7" id="KW-0325">Glycoprotein</keyword>
<keyword evidence="9" id="KW-0175">Coiled coil</keyword>
<evidence type="ECO:0000256" key="3">
    <source>
        <dbReference type="ARBA" id="ARBA00022475"/>
    </source>
</evidence>
<feature type="signal peptide" evidence="10">
    <location>
        <begin position="1"/>
        <end position="20"/>
    </location>
</feature>
<keyword evidence="4" id="KW-0336">GPI-anchor</keyword>
<evidence type="ECO:0000256" key="7">
    <source>
        <dbReference type="ARBA" id="ARBA00023180"/>
    </source>
</evidence>
<feature type="chain" id="PRO_5004057687" evidence="10">
    <location>
        <begin position="21"/>
        <end position="425"/>
    </location>
</feature>
<dbReference type="GO" id="GO:0098552">
    <property type="term" value="C:side of membrane"/>
    <property type="evidence" value="ECO:0007669"/>
    <property type="project" value="UniProtKB-KW"/>
</dbReference>
<evidence type="ECO:0000256" key="5">
    <source>
        <dbReference type="ARBA" id="ARBA00022729"/>
    </source>
</evidence>
<keyword evidence="5 10" id="KW-0732">Signal</keyword>
<dbReference type="VEuPathDB" id="TriTrypDB:Tb11.v5.0662"/>
<dbReference type="GO" id="GO:0005886">
    <property type="term" value="C:plasma membrane"/>
    <property type="evidence" value="ECO:0007669"/>
    <property type="project" value="UniProtKB-SubCell"/>
</dbReference>